<proteinExistence type="inferred from homology"/>
<organism evidence="8 9">
    <name type="scientific">Nocardia acididurans</name>
    <dbReference type="NCBI Taxonomy" id="2802282"/>
    <lineage>
        <taxon>Bacteria</taxon>
        <taxon>Bacillati</taxon>
        <taxon>Actinomycetota</taxon>
        <taxon>Actinomycetes</taxon>
        <taxon>Mycobacteriales</taxon>
        <taxon>Nocardiaceae</taxon>
        <taxon>Nocardia</taxon>
    </lineage>
</organism>
<comment type="caution">
    <text evidence="8">The sequence shown here is derived from an EMBL/GenBank/DDBJ whole genome shotgun (WGS) entry which is preliminary data.</text>
</comment>
<evidence type="ECO:0000256" key="3">
    <source>
        <dbReference type="ARBA" id="ARBA00022630"/>
    </source>
</evidence>
<accession>A0ABS1MA01</accession>
<dbReference type="InterPro" id="IPR013786">
    <property type="entry name" value="AcylCoA_DH/ox_N"/>
</dbReference>
<evidence type="ECO:0000256" key="1">
    <source>
        <dbReference type="ARBA" id="ARBA00001974"/>
    </source>
</evidence>
<evidence type="ECO:0000256" key="2">
    <source>
        <dbReference type="ARBA" id="ARBA00009347"/>
    </source>
</evidence>
<name>A0ABS1MA01_9NOCA</name>
<keyword evidence="9" id="KW-1185">Reference proteome</keyword>
<evidence type="ECO:0000313" key="8">
    <source>
        <dbReference type="EMBL" id="MBL1077463.1"/>
    </source>
</evidence>
<dbReference type="InterPro" id="IPR036250">
    <property type="entry name" value="AcylCo_DH-like_C"/>
</dbReference>
<dbReference type="RefSeq" id="WP_201950759.1">
    <property type="nucleotide sequence ID" value="NZ_JAERRJ010000009.1"/>
</dbReference>
<comment type="similarity">
    <text evidence="2">Belongs to the acyl-CoA dehydrogenase family.</text>
</comment>
<feature type="domain" description="Acyl-CoA dehydrogenase/oxidase N-terminal" evidence="7">
    <location>
        <begin position="6"/>
        <end position="117"/>
    </location>
</feature>
<dbReference type="PANTHER" id="PTHR43884">
    <property type="entry name" value="ACYL-COA DEHYDROGENASE"/>
    <property type="match status" value="1"/>
</dbReference>
<evidence type="ECO:0000256" key="4">
    <source>
        <dbReference type="ARBA" id="ARBA00022827"/>
    </source>
</evidence>
<evidence type="ECO:0000256" key="5">
    <source>
        <dbReference type="ARBA" id="ARBA00023002"/>
    </source>
</evidence>
<dbReference type="InterPro" id="IPR009075">
    <property type="entry name" value="AcylCo_DH/oxidase_C"/>
</dbReference>
<feature type="domain" description="Acyl-CoA dehydrogenase/oxidase C-terminal" evidence="6">
    <location>
        <begin position="192"/>
        <end position="342"/>
    </location>
</feature>
<comment type="cofactor">
    <cofactor evidence="1">
        <name>FAD</name>
        <dbReference type="ChEBI" id="CHEBI:57692"/>
    </cofactor>
</comment>
<sequence>MRFALTAEQNDFAASLRKIGESAKTPGVVRAWGAGDSAAGKALIGQLAEAGALGLTITEDNGGFGAGPVELIVAFTEIGRAAVPGPLVETAAAIPALLQALPDSALAAARLPELAEGAKLGTLGLATASAVSAGSAASGTVLALDADIADLVLLAEGDRLSVAVVDEQVTSIDAARRLFAVHQGDILAEGAGVREAVETAFDTAALAAAAQLLGAGRALLDTSVEYVKQRQQFGTPIGRYQSIKHHLANVLIGLEMAQPLLYRAALTLQDGTDATTRARDVSAAKLAAGEAAYQAARIALQVHGAIGYTAECDLSLWLTKVTALRSAWGTPDLHRSRIAAALRAESGTAA</sequence>
<evidence type="ECO:0000259" key="6">
    <source>
        <dbReference type="Pfam" id="PF00441"/>
    </source>
</evidence>
<evidence type="ECO:0000259" key="7">
    <source>
        <dbReference type="Pfam" id="PF02771"/>
    </source>
</evidence>
<protein>
    <submittedName>
        <fullName evidence="8">Acyl-CoA dehydrogenase family protein</fullName>
    </submittedName>
</protein>
<dbReference type="InterPro" id="IPR037069">
    <property type="entry name" value="AcylCoA_DH/ox_N_sf"/>
</dbReference>
<dbReference type="SUPFAM" id="SSF47203">
    <property type="entry name" value="Acyl-CoA dehydrogenase C-terminal domain-like"/>
    <property type="match status" value="1"/>
</dbReference>
<gene>
    <name evidence="8" type="ORF">JK358_23955</name>
</gene>
<dbReference type="EMBL" id="JAERRJ010000009">
    <property type="protein sequence ID" value="MBL1077463.1"/>
    <property type="molecule type" value="Genomic_DNA"/>
</dbReference>
<dbReference type="PANTHER" id="PTHR43884:SF20">
    <property type="entry name" value="ACYL-COA DEHYDROGENASE FADE28"/>
    <property type="match status" value="1"/>
</dbReference>
<evidence type="ECO:0000313" key="9">
    <source>
        <dbReference type="Proteomes" id="UP000602198"/>
    </source>
</evidence>
<keyword evidence="5" id="KW-0560">Oxidoreductase</keyword>
<dbReference type="Gene3D" id="1.10.540.10">
    <property type="entry name" value="Acyl-CoA dehydrogenase/oxidase, N-terminal domain"/>
    <property type="match status" value="1"/>
</dbReference>
<dbReference type="Gene3D" id="1.20.140.10">
    <property type="entry name" value="Butyryl-CoA Dehydrogenase, subunit A, domain 3"/>
    <property type="match status" value="1"/>
</dbReference>
<reference evidence="8 9" key="1">
    <citation type="submission" date="2021-01" db="EMBL/GenBank/DDBJ databases">
        <title>WGS of actinomycetes isolated from Thailand.</title>
        <authorList>
            <person name="Thawai C."/>
        </authorList>
    </citation>
    <scope>NUCLEOTIDE SEQUENCE [LARGE SCALE GENOMIC DNA]</scope>
    <source>
        <strain evidence="8 9">LPG 2</strain>
    </source>
</reference>
<keyword evidence="4" id="KW-0274">FAD</keyword>
<dbReference type="InterPro" id="IPR009100">
    <property type="entry name" value="AcylCoA_DH/oxidase_NM_dom_sf"/>
</dbReference>
<dbReference type="SUPFAM" id="SSF56645">
    <property type="entry name" value="Acyl-CoA dehydrogenase NM domain-like"/>
    <property type="match status" value="1"/>
</dbReference>
<dbReference type="Pfam" id="PF02771">
    <property type="entry name" value="Acyl-CoA_dh_N"/>
    <property type="match status" value="1"/>
</dbReference>
<keyword evidence="3" id="KW-0285">Flavoprotein</keyword>
<dbReference type="Proteomes" id="UP000602198">
    <property type="component" value="Unassembled WGS sequence"/>
</dbReference>
<dbReference type="Pfam" id="PF00441">
    <property type="entry name" value="Acyl-CoA_dh_1"/>
    <property type="match status" value="1"/>
</dbReference>